<organism evidence="1 2">
    <name type="scientific">Mycosarcoma maydis</name>
    <name type="common">Corn smut fungus</name>
    <name type="synonym">Ustilago maydis</name>
    <dbReference type="NCBI Taxonomy" id="5270"/>
    <lineage>
        <taxon>Eukaryota</taxon>
        <taxon>Fungi</taxon>
        <taxon>Dikarya</taxon>
        <taxon>Basidiomycota</taxon>
        <taxon>Ustilaginomycotina</taxon>
        <taxon>Ustilaginomycetes</taxon>
        <taxon>Ustilaginales</taxon>
        <taxon>Ustilaginaceae</taxon>
        <taxon>Mycosarcoma</taxon>
    </lineage>
</organism>
<gene>
    <name evidence="1" type="ORF">UMAG_12010</name>
</gene>
<dbReference type="InParanoid" id="A0A0D1BZE2"/>
<dbReference type="OrthoDB" id="2551373at2759"/>
<dbReference type="KEGG" id="uma:UMAG_12010"/>
<evidence type="ECO:0000313" key="1">
    <source>
        <dbReference type="EMBL" id="KIS67062.1"/>
    </source>
</evidence>
<protein>
    <submittedName>
        <fullName evidence="1">Uncharacterized protein</fullName>
    </submittedName>
</protein>
<dbReference type="EMBL" id="CM003154">
    <property type="protein sequence ID" value="KIS67062.1"/>
    <property type="molecule type" value="Genomic_DNA"/>
</dbReference>
<dbReference type="InterPro" id="IPR009991">
    <property type="entry name" value="DCTN3"/>
</dbReference>
<dbReference type="Pfam" id="PF07426">
    <property type="entry name" value="Dynactin_p22"/>
    <property type="match status" value="1"/>
</dbReference>
<dbReference type="AlphaFoldDB" id="A0A0D1BZE2"/>
<reference evidence="1 2" key="1">
    <citation type="journal article" date="2006" name="Nature">
        <title>Insights from the genome of the biotrophic fungal plant pathogen Ustilago maydis.</title>
        <authorList>
            <person name="Kamper J."/>
            <person name="Kahmann R."/>
            <person name="Bolker M."/>
            <person name="Ma L.J."/>
            <person name="Brefort T."/>
            <person name="Saville B.J."/>
            <person name="Banuett F."/>
            <person name="Kronstad J.W."/>
            <person name="Gold S.E."/>
            <person name="Muller O."/>
            <person name="Perlin M.H."/>
            <person name="Wosten H.A."/>
            <person name="de Vries R."/>
            <person name="Ruiz-Herrera J."/>
            <person name="Reynaga-Pena C.G."/>
            <person name="Snetselaar K."/>
            <person name="McCann M."/>
            <person name="Perez-Martin J."/>
            <person name="Feldbrugge M."/>
            <person name="Basse C.W."/>
            <person name="Steinberg G."/>
            <person name="Ibeas J.I."/>
            <person name="Holloman W."/>
            <person name="Guzman P."/>
            <person name="Farman M."/>
            <person name="Stajich J.E."/>
            <person name="Sentandreu R."/>
            <person name="Gonzalez-Prieto J.M."/>
            <person name="Kennell J.C."/>
            <person name="Molina L."/>
            <person name="Schirawski J."/>
            <person name="Mendoza-Mendoza A."/>
            <person name="Greilinger D."/>
            <person name="Munch K."/>
            <person name="Rossel N."/>
            <person name="Scherer M."/>
            <person name="Vranes M."/>
            <person name="Ladendorf O."/>
            <person name="Vincon V."/>
            <person name="Fuchs U."/>
            <person name="Sandrock B."/>
            <person name="Meng S."/>
            <person name="Ho E.C."/>
            <person name="Cahill M.J."/>
            <person name="Boyce K.J."/>
            <person name="Klose J."/>
            <person name="Klosterman S.J."/>
            <person name="Deelstra H.J."/>
            <person name="Ortiz-Castellanos L."/>
            <person name="Li W."/>
            <person name="Sanchez-Alonso P."/>
            <person name="Schreier P.H."/>
            <person name="Hauser-Hahn I."/>
            <person name="Vaupel M."/>
            <person name="Koopmann E."/>
            <person name="Friedrich G."/>
            <person name="Voss H."/>
            <person name="Schluter T."/>
            <person name="Margolis J."/>
            <person name="Platt D."/>
            <person name="Swimmer C."/>
            <person name="Gnirke A."/>
            <person name="Chen F."/>
            <person name="Vysotskaia V."/>
            <person name="Mannhaupt G."/>
            <person name="Guldener U."/>
            <person name="Munsterkotter M."/>
            <person name="Haase D."/>
            <person name="Oesterheld M."/>
            <person name="Mewes H.W."/>
            <person name="Mauceli E.W."/>
            <person name="DeCaprio D."/>
            <person name="Wade C.M."/>
            <person name="Butler J."/>
            <person name="Young S."/>
            <person name="Jaffe D.B."/>
            <person name="Calvo S."/>
            <person name="Nusbaum C."/>
            <person name="Galagan J."/>
            <person name="Birren B.W."/>
        </authorList>
    </citation>
    <scope>NUCLEOTIDE SEQUENCE [LARGE SCALE GENOMIC DNA]</scope>
    <source>
        <strain evidence="2">DSM 14603 / FGSC 9021 / UM521</strain>
    </source>
</reference>
<sequence>METGARMTERISAATADPSSATTAAASAGAAITPITAAMLRAHTISYVIHGSTRSGPCCASCKPALARLSAIVADVCKLASNSSTKSIRQLLDDWHLYSHLLVPSIGSNVPRWSWDAHQQAALVISQHTELQEALSALQSISLLVNERKLLDSAKSIASATHVSLLQHLQLVQLNNKHNHDRTHSRLLALVSAWSHYTSTLSRAFTLLDAQLWQLERDVSAIERQRAPASRSS</sequence>
<keyword evidence="2" id="KW-1185">Reference proteome</keyword>
<dbReference type="Proteomes" id="UP000000561">
    <property type="component" value="Chromosome 15"/>
</dbReference>
<name>A0A0D1BZE2_MYCMD</name>
<dbReference type="GO" id="GO:0061640">
    <property type="term" value="P:cytoskeleton-dependent cytokinesis"/>
    <property type="evidence" value="ECO:0007669"/>
    <property type="project" value="InterPro"/>
</dbReference>
<accession>A0A0D1BZE2</accession>
<dbReference type="GO" id="GO:0005869">
    <property type="term" value="C:dynactin complex"/>
    <property type="evidence" value="ECO:0007669"/>
    <property type="project" value="InterPro"/>
</dbReference>
<dbReference type="GeneID" id="23567801"/>
<dbReference type="VEuPathDB" id="FungiDB:UMAG_12010"/>
<proteinExistence type="predicted"/>
<evidence type="ECO:0000313" key="2">
    <source>
        <dbReference type="Proteomes" id="UP000000561"/>
    </source>
</evidence>
<dbReference type="RefSeq" id="XP_011391387.1">
    <property type="nucleotide sequence ID" value="XM_011393085.1"/>
</dbReference>